<sequence length="39" mass="3982">MSQCKPLVFYGTCCTILCLLAVMGAFTKGVGNGISALIG</sequence>
<name>A0A3G5A575_9VIRU</name>
<reference evidence="2" key="1">
    <citation type="submission" date="2018-10" db="EMBL/GenBank/DDBJ databases">
        <title>Hidden diversity of soil giant viruses.</title>
        <authorList>
            <person name="Schulz F."/>
            <person name="Alteio L."/>
            <person name="Goudeau D."/>
            <person name="Ryan E.M."/>
            <person name="Malmstrom R.R."/>
            <person name="Blanchard J."/>
            <person name="Woyke T."/>
        </authorList>
    </citation>
    <scope>NUCLEOTIDE SEQUENCE</scope>
    <source>
        <strain evidence="2">HOV1</strain>
    </source>
</reference>
<gene>
    <name evidence="2" type="ORF">Homavirus32_6</name>
</gene>
<keyword evidence="1" id="KW-0812">Transmembrane</keyword>
<organism evidence="2">
    <name type="scientific">Homavirus sp</name>
    <dbReference type="NCBI Taxonomy" id="2487769"/>
    <lineage>
        <taxon>Viruses</taxon>
        <taxon>Varidnaviria</taxon>
        <taxon>Bamfordvirae</taxon>
        <taxon>Nucleocytoviricota</taxon>
        <taxon>Megaviricetes</taxon>
        <taxon>Imitervirales</taxon>
        <taxon>Mimiviridae</taxon>
        <taxon>Klosneuvirinae</taxon>
    </lineage>
</organism>
<accession>A0A3G5A575</accession>
<feature type="transmembrane region" description="Helical" evidence="1">
    <location>
        <begin position="7"/>
        <end position="26"/>
    </location>
</feature>
<evidence type="ECO:0000256" key="1">
    <source>
        <dbReference type="SAM" id="Phobius"/>
    </source>
</evidence>
<dbReference type="EMBL" id="MK072363">
    <property type="protein sequence ID" value="AYV82338.1"/>
    <property type="molecule type" value="Genomic_DNA"/>
</dbReference>
<protein>
    <submittedName>
        <fullName evidence="2">Uncharacterized protein</fullName>
    </submittedName>
</protein>
<feature type="non-terminal residue" evidence="2">
    <location>
        <position position="39"/>
    </location>
</feature>
<keyword evidence="1" id="KW-1133">Transmembrane helix</keyword>
<proteinExistence type="predicted"/>
<keyword evidence="1" id="KW-0472">Membrane</keyword>
<evidence type="ECO:0000313" key="2">
    <source>
        <dbReference type="EMBL" id="AYV82338.1"/>
    </source>
</evidence>